<evidence type="ECO:0000313" key="2">
    <source>
        <dbReference type="Proteomes" id="UP000028630"/>
    </source>
</evidence>
<comment type="caution">
    <text evidence="1">The sequence shown here is derived from an EMBL/GenBank/DDBJ whole genome shotgun (WGS) entry which is preliminary data.</text>
</comment>
<protein>
    <submittedName>
        <fullName evidence="1">Uncharacterized protein</fullName>
    </submittedName>
</protein>
<evidence type="ECO:0000313" key="1">
    <source>
        <dbReference type="EMBL" id="KFB94336.1"/>
    </source>
</evidence>
<dbReference type="RefSeq" id="WP_051857445.1">
    <property type="nucleotide sequence ID" value="NZ_JMTB01000173.1"/>
</dbReference>
<sequence length="173" mass="19183">MSNITREEIEHYLQAAKMIQTCDVDKGKHVTVTPEHMIEIARIALASLEAKPVGYYRKGGDGYYLSSPTEQKQGTTPLFAIQPAPALWLSDLSNRFKMRVPSTTTPARPKPVSSSVLHDFYVAWAAWLDNGAVGDDFSRDVGLCINLFDWCDHHGLDSEPALYEIHDAFTAAG</sequence>
<feature type="non-terminal residue" evidence="1">
    <location>
        <position position="173"/>
    </location>
</feature>
<keyword evidence="2" id="KW-1185">Reference proteome</keyword>
<dbReference type="EMBL" id="JMTB01000173">
    <property type="protein sequence ID" value="KFB94336.1"/>
    <property type="molecule type" value="Genomic_DNA"/>
</dbReference>
<reference evidence="2" key="1">
    <citation type="submission" date="2014-05" db="EMBL/GenBank/DDBJ databases">
        <title>ATOL: Assembling a taxonomically balanced genome-scale reconstruction of the evolutionary history of the Enterobacteriaceae.</title>
        <authorList>
            <person name="Plunkett G. III"/>
            <person name="Neeno-Eckwall E.C."/>
            <person name="Glasner J.D."/>
            <person name="Perna N.T."/>
        </authorList>
    </citation>
    <scope>NUCLEOTIDE SEQUENCE [LARGE SCALE GENOMIC DNA]</scope>
    <source>
        <strain evidence="2">ATCC 49490</strain>
    </source>
</reference>
<gene>
    <name evidence="1" type="ORF">GTGU_04724</name>
</gene>
<organism evidence="1 2">
    <name type="scientific">Trabulsiella guamensis ATCC 49490</name>
    <dbReference type="NCBI Taxonomy" id="1005994"/>
    <lineage>
        <taxon>Bacteria</taxon>
        <taxon>Pseudomonadati</taxon>
        <taxon>Pseudomonadota</taxon>
        <taxon>Gammaproteobacteria</taxon>
        <taxon>Enterobacterales</taxon>
        <taxon>Enterobacteriaceae</taxon>
        <taxon>Trabulsiella</taxon>
    </lineage>
</organism>
<accession>A0A084ZA42</accession>
<dbReference type="AlphaFoldDB" id="A0A084ZA42"/>
<name>A0A084ZA42_9ENTR</name>
<dbReference type="Proteomes" id="UP000028630">
    <property type="component" value="Unassembled WGS sequence"/>
</dbReference>
<proteinExistence type="predicted"/>